<evidence type="ECO:0000259" key="5">
    <source>
        <dbReference type="Pfam" id="PF09092"/>
    </source>
</evidence>
<evidence type="ECO:0000259" key="4">
    <source>
        <dbReference type="Pfam" id="PF02278"/>
    </source>
</evidence>
<comment type="caution">
    <text evidence="7">The sequence shown here is derived from an EMBL/GenBank/DDBJ whole genome shotgun (WGS) entry which is preliminary data.</text>
</comment>
<dbReference type="Pfam" id="PF09092">
    <property type="entry name" value="Lyase_N"/>
    <property type="match status" value="1"/>
</dbReference>
<dbReference type="InterPro" id="IPR039174">
    <property type="entry name" value="Chondroitin_ABC_lyase"/>
</dbReference>
<dbReference type="Pfam" id="PF09093">
    <property type="entry name" value="Lyase_catalyt"/>
    <property type="match status" value="1"/>
</dbReference>
<evidence type="ECO:0000256" key="3">
    <source>
        <dbReference type="SAM" id="SignalP"/>
    </source>
</evidence>
<dbReference type="Gene3D" id="1.50.10.100">
    <property type="entry name" value="Chondroitin AC/alginate lyase"/>
    <property type="match status" value="1"/>
</dbReference>
<name>A0ABU6G4Z0_9BACL</name>
<keyword evidence="3" id="KW-0732">Signal</keyword>
<evidence type="ECO:0000313" key="8">
    <source>
        <dbReference type="Proteomes" id="UP001338137"/>
    </source>
</evidence>
<dbReference type="SUPFAM" id="SSF49863">
    <property type="entry name" value="Hyaluronate lyase-like, C-terminal domain"/>
    <property type="match status" value="1"/>
</dbReference>
<dbReference type="InterPro" id="IPR008929">
    <property type="entry name" value="Chondroitin_lyas"/>
</dbReference>
<dbReference type="InterPro" id="IPR011071">
    <property type="entry name" value="Lyase_8-like_C"/>
</dbReference>
<dbReference type="InterPro" id="IPR015177">
    <property type="entry name" value="Lyase_catalyt"/>
</dbReference>
<evidence type="ECO:0000259" key="6">
    <source>
        <dbReference type="Pfam" id="PF09093"/>
    </source>
</evidence>
<keyword evidence="8" id="KW-1185">Reference proteome</keyword>
<dbReference type="Proteomes" id="UP001338137">
    <property type="component" value="Unassembled WGS sequence"/>
</dbReference>
<evidence type="ECO:0000313" key="7">
    <source>
        <dbReference type="EMBL" id="MEC0229234.1"/>
    </source>
</evidence>
<gene>
    <name evidence="7" type="ORF">P4I72_19080</name>
</gene>
<sequence>MNSTVSKGRKHGMRLLAAALLTASSLEAFPERTFAADDYSSTESFEAPALPSTWSVENGGTTVLSSKHYKHGSRSLQWTWSNGSKLRATQPANLTAANVKSGGMKLWIYNENPVQDQVAFNFGKTTEINSGIFHYTFKVNLNFKGWRAVWVKFREEGRNPAYTQDPNEMLETIQIVPPASVPSGSLYFDNLEFSPSMVQRRSADYQMPKPGINVGASTWDNVYYYSQQRPTIPLPSTITQQEIDAFDAISTKYEKWVYGDALQYANLSGPLKMRYDSLQDFIRNGLAAYNALHIVRHPGDAITGEALYANADPHLPKFGENVSNTVLLPLVFDYKINGNAASKQKVLDVLDYMNDQGWAEGSAIGTQDHEANKNSGYFHAIYLMRNELKAAGIFDRELNTIFWYANFGKTFDNSVYVETTADEMRTKFMYNLLYVLGMDNTPKKVQYMKGLVGLYEQALQIAPGLADTIKPDGTLFHHQGVYLNAYGNHAIHMTALLAYFLSGTPYALSEGAYKNIKKALLTLELASNKYVMPVGATGRFPASTSPLTSLQGYAYLAMAKTPVDTELASTFMRLWDPQSKVLQDLFKQSDSYGVDYLDTLGGLQLADNLAKTGIAPKANPQGYWVMPYGAMALNRINDRLIGIKGWSRYVWDFESGDKQNVYGRYQSYGNMQILQTGLTSGIVESGINVEKGWDWSRWPGTTAKRLSLDELALNDGFARSYSDSTFVGGVSSQNKYGVFAMKLHDTVFDPSFRANKSVFFFGDKIVSLGSDIQNTDSTHNTETTLFQSYMPSSSMPFWFNSTTSVVSPTYTSTIMSPAPAWIVDPYGNGYVLPNAAGTVIARGVQNSKNNAGTKDTSGNYTTAYINHGPAPASAGYEYAIKIGAGAQGTANFANNTKYTVLQKNSNAHIVKNTEPGKDITGYAIFNSSVPVNQGLIRSSSDPIMAMVQSISANEAVLSVADPDLRITTELSPSAMKKDTLLLNGKWRLKTASTEARVISTTETTTTVEFDTVHGKSIDITLVK</sequence>
<feature type="signal peptide" evidence="3">
    <location>
        <begin position="1"/>
        <end position="28"/>
    </location>
</feature>
<dbReference type="RefSeq" id="WP_326073346.1">
    <property type="nucleotide sequence ID" value="NZ_JARLKY010000047.1"/>
</dbReference>
<organism evidence="7 8">
    <name type="scientific">Paenibacillus alba</name>
    <dbReference type="NCBI Taxonomy" id="1197127"/>
    <lineage>
        <taxon>Bacteria</taxon>
        <taxon>Bacillati</taxon>
        <taxon>Bacillota</taxon>
        <taxon>Bacilli</taxon>
        <taxon>Bacillales</taxon>
        <taxon>Paenibacillaceae</taxon>
        <taxon>Paenibacillus</taxon>
    </lineage>
</organism>
<dbReference type="InterPro" id="IPR008979">
    <property type="entry name" value="Galactose-bd-like_sf"/>
</dbReference>
<feature type="domain" description="Lyase catalytic" evidence="6">
    <location>
        <begin position="340"/>
        <end position="576"/>
    </location>
</feature>
<comment type="similarity">
    <text evidence="1">Belongs to the polysaccharide lyase 8 family.</text>
</comment>
<dbReference type="InterPro" id="IPR014718">
    <property type="entry name" value="GH-type_carb-bd"/>
</dbReference>
<reference evidence="7 8" key="1">
    <citation type="submission" date="2023-03" db="EMBL/GenBank/DDBJ databases">
        <title>Bacillus Genome Sequencing.</title>
        <authorList>
            <person name="Dunlap C."/>
        </authorList>
    </citation>
    <scope>NUCLEOTIDE SEQUENCE [LARGE SCALE GENOMIC DNA]</scope>
    <source>
        <strain evidence="7 8">BD-533</strain>
    </source>
</reference>
<dbReference type="InterPro" id="IPR003159">
    <property type="entry name" value="Lyase_8_central_dom"/>
</dbReference>
<protein>
    <submittedName>
        <fullName evidence="7">Chondroitinase family polysaccharide lyase</fullName>
    </submittedName>
</protein>
<evidence type="ECO:0000256" key="1">
    <source>
        <dbReference type="ARBA" id="ARBA00006699"/>
    </source>
</evidence>
<feature type="domain" description="Lyase N-terminal" evidence="5">
    <location>
        <begin position="41"/>
        <end position="208"/>
    </location>
</feature>
<dbReference type="Gene3D" id="2.60.220.10">
    <property type="entry name" value="Polysaccharide lyase family 8-like, C-terminal"/>
    <property type="match status" value="1"/>
</dbReference>
<proteinExistence type="inferred from homology"/>
<dbReference type="SUPFAM" id="SSF74650">
    <property type="entry name" value="Galactose mutarotase-like"/>
    <property type="match status" value="1"/>
</dbReference>
<accession>A0ABU6G4Z0</accession>
<feature type="domain" description="Polysaccharide lyase family 8 central" evidence="4">
    <location>
        <begin position="642"/>
        <end position="880"/>
    </location>
</feature>
<dbReference type="PANTHER" id="PTHR37322:SF3">
    <property type="entry name" value="CHONDROITIN SULFATE ABC EXOLYASE"/>
    <property type="match status" value="1"/>
</dbReference>
<dbReference type="SUPFAM" id="SSF49785">
    <property type="entry name" value="Galactose-binding domain-like"/>
    <property type="match status" value="1"/>
</dbReference>
<dbReference type="Gene3D" id="2.60.120.430">
    <property type="entry name" value="Galactose-binding lectin"/>
    <property type="match status" value="1"/>
</dbReference>
<dbReference type="InterPro" id="IPR011013">
    <property type="entry name" value="Gal_mutarotase_sf_dom"/>
</dbReference>
<feature type="chain" id="PRO_5046394180" evidence="3">
    <location>
        <begin position="29"/>
        <end position="1023"/>
    </location>
</feature>
<dbReference type="EMBL" id="JARLKY010000047">
    <property type="protein sequence ID" value="MEC0229234.1"/>
    <property type="molecule type" value="Genomic_DNA"/>
</dbReference>
<dbReference type="PANTHER" id="PTHR37322">
    <property type="match status" value="1"/>
</dbReference>
<evidence type="ECO:0000256" key="2">
    <source>
        <dbReference type="ARBA" id="ARBA00023239"/>
    </source>
</evidence>
<dbReference type="GO" id="GO:0016829">
    <property type="term" value="F:lyase activity"/>
    <property type="evidence" value="ECO:0007669"/>
    <property type="project" value="UniProtKB-KW"/>
</dbReference>
<dbReference type="Pfam" id="PF02278">
    <property type="entry name" value="Lyase_8"/>
    <property type="match status" value="1"/>
</dbReference>
<keyword evidence="2 7" id="KW-0456">Lyase</keyword>
<dbReference type="InterPro" id="IPR015176">
    <property type="entry name" value="Lyase_N"/>
</dbReference>
<dbReference type="Gene3D" id="2.70.98.10">
    <property type="match status" value="1"/>
</dbReference>
<dbReference type="SUPFAM" id="SSF48230">
    <property type="entry name" value="Chondroitin AC/alginate lyase"/>
    <property type="match status" value="1"/>
</dbReference>